<dbReference type="PATRIC" id="fig|1348662.3.peg.1388"/>
<evidence type="ECO:0000313" key="10">
    <source>
        <dbReference type="Proteomes" id="UP000016943"/>
    </source>
</evidence>
<keyword evidence="3 7" id="KW-0597">Phosphoprotein</keyword>
<dbReference type="HOGENOM" id="CLU_108696_5_6_11"/>
<comment type="pathway">
    <text evidence="7">Lipid metabolism; fatty acid biosynthesis.</text>
</comment>
<dbReference type="Gene3D" id="1.10.1200.10">
    <property type="entry name" value="ACP-like"/>
    <property type="match status" value="1"/>
</dbReference>
<comment type="subcellular location">
    <subcellularLocation>
        <location evidence="7">Cytoplasm</location>
    </subcellularLocation>
</comment>
<keyword evidence="2 7" id="KW-0444">Lipid biosynthesis</keyword>
<evidence type="ECO:0000256" key="1">
    <source>
        <dbReference type="ARBA" id="ARBA00022450"/>
    </source>
</evidence>
<feature type="domain" description="Carrier" evidence="8">
    <location>
        <begin position="3"/>
        <end position="77"/>
    </location>
</feature>
<keyword evidence="6 7" id="KW-0275">Fatty acid biosynthesis</keyword>
<dbReference type="InterPro" id="IPR009081">
    <property type="entry name" value="PP-bd_ACP"/>
</dbReference>
<evidence type="ECO:0000256" key="2">
    <source>
        <dbReference type="ARBA" id="ARBA00022516"/>
    </source>
</evidence>
<dbReference type="GO" id="GO:0000036">
    <property type="term" value="F:acyl carrier activity"/>
    <property type="evidence" value="ECO:0007669"/>
    <property type="project" value="UniProtKB-UniRule"/>
</dbReference>
<keyword evidence="1 7" id="KW-0596">Phosphopantetheine</keyword>
<evidence type="ECO:0000256" key="4">
    <source>
        <dbReference type="ARBA" id="ARBA00022832"/>
    </source>
</evidence>
<dbReference type="eggNOG" id="COG0236">
    <property type="taxonomic scope" value="Bacteria"/>
</dbReference>
<dbReference type="STRING" id="1348662.CARG_07055"/>
<accession>U3GW05</accession>
<dbReference type="GO" id="GO:0016020">
    <property type="term" value="C:membrane"/>
    <property type="evidence" value="ECO:0007669"/>
    <property type="project" value="GOC"/>
</dbReference>
<dbReference type="GO" id="GO:0005829">
    <property type="term" value="C:cytosol"/>
    <property type="evidence" value="ECO:0007669"/>
    <property type="project" value="TreeGrafter"/>
</dbReference>
<dbReference type="HAMAP" id="MF_01217">
    <property type="entry name" value="Acyl_carrier"/>
    <property type="match status" value="1"/>
</dbReference>
<dbReference type="EMBL" id="CP006365">
    <property type="protein sequence ID" value="AGU15534.1"/>
    <property type="molecule type" value="Genomic_DNA"/>
</dbReference>
<dbReference type="RefSeq" id="WP_020976692.1">
    <property type="nucleotide sequence ID" value="NC_022198.1"/>
</dbReference>
<comment type="similarity">
    <text evidence="7">Belongs to the acyl carrier protein (ACP) family.</text>
</comment>
<dbReference type="Pfam" id="PF00550">
    <property type="entry name" value="PP-binding"/>
    <property type="match status" value="1"/>
</dbReference>
<keyword evidence="4 7" id="KW-0276">Fatty acid metabolism</keyword>
<evidence type="ECO:0000256" key="3">
    <source>
        <dbReference type="ARBA" id="ARBA00022553"/>
    </source>
</evidence>
<evidence type="ECO:0000256" key="5">
    <source>
        <dbReference type="ARBA" id="ARBA00023098"/>
    </source>
</evidence>
<dbReference type="GeneID" id="78250172"/>
<dbReference type="PANTHER" id="PTHR20863">
    <property type="entry name" value="ACYL CARRIER PROTEIN"/>
    <property type="match status" value="1"/>
</dbReference>
<sequence>MSDSFTPRVVNIISDATGLDAPMITPESTIDGLGIDSLSLIDICVRCEDEFGVRITDEDALGWRTIADMVDFVDGHSSR</sequence>
<reference evidence="9 10" key="1">
    <citation type="journal article" date="2013" name="Genome Announc.">
        <title>Whole-Genome Sequence of the Clinical Strain Corynebacterium argentoratense DSM 44202, Isolated from a Human Throat Specimen.</title>
        <authorList>
            <person name="Bomholt C."/>
            <person name="Glaub A."/>
            <person name="Gravermann K."/>
            <person name="Albersmeier A."/>
            <person name="Brinkrolf K."/>
            <person name="Ruckert C."/>
            <person name="Tauch A."/>
        </authorList>
    </citation>
    <scope>NUCLEOTIDE SEQUENCE [LARGE SCALE GENOMIC DNA]</scope>
    <source>
        <strain evidence="9">DSM 44202</strain>
    </source>
</reference>
<evidence type="ECO:0000259" key="8">
    <source>
        <dbReference type="PROSITE" id="PS50075"/>
    </source>
</evidence>
<dbReference type="SMART" id="SM00823">
    <property type="entry name" value="PKS_PP"/>
    <property type="match status" value="1"/>
</dbReference>
<dbReference type="Proteomes" id="UP000016943">
    <property type="component" value="Chromosome"/>
</dbReference>
<evidence type="ECO:0000256" key="6">
    <source>
        <dbReference type="ARBA" id="ARBA00023160"/>
    </source>
</evidence>
<dbReference type="InterPro" id="IPR020806">
    <property type="entry name" value="PKS_PP-bd"/>
</dbReference>
<dbReference type="InterPro" id="IPR003231">
    <property type="entry name" value="ACP"/>
</dbReference>
<keyword evidence="10" id="KW-1185">Reference proteome</keyword>
<evidence type="ECO:0000256" key="7">
    <source>
        <dbReference type="HAMAP-Rule" id="MF_01217"/>
    </source>
</evidence>
<comment type="function">
    <text evidence="7">Carrier of the growing fatty acid chain in fatty acid biosynthesis.</text>
</comment>
<comment type="PTM">
    <text evidence="7">4'-phosphopantetheine is transferred from CoA to a specific serine of apo-ACP by AcpS. This modification is essential for activity because fatty acids are bound in thioester linkage to the sulfhydryl of the prosthetic group.</text>
</comment>
<dbReference type="AlphaFoldDB" id="U3GW05"/>
<proteinExistence type="inferred from homology"/>
<organism evidence="9 10">
    <name type="scientific">Corynebacterium argentoratense DSM 44202</name>
    <dbReference type="NCBI Taxonomy" id="1348662"/>
    <lineage>
        <taxon>Bacteria</taxon>
        <taxon>Bacillati</taxon>
        <taxon>Actinomycetota</taxon>
        <taxon>Actinomycetes</taxon>
        <taxon>Mycobacteriales</taxon>
        <taxon>Corynebacteriaceae</taxon>
        <taxon>Corynebacterium</taxon>
    </lineage>
</organism>
<dbReference type="KEGG" id="caz:CARG_07055"/>
<gene>
    <name evidence="7" type="primary">acpP</name>
    <name evidence="9" type="ORF">CARG_07055</name>
</gene>
<feature type="modified residue" description="O-(pantetheine 4'-phosphoryl)serine" evidence="7">
    <location>
        <position position="37"/>
    </location>
</feature>
<evidence type="ECO:0000313" key="9">
    <source>
        <dbReference type="EMBL" id="AGU15534.1"/>
    </source>
</evidence>
<dbReference type="SUPFAM" id="SSF47336">
    <property type="entry name" value="ACP-like"/>
    <property type="match status" value="1"/>
</dbReference>
<dbReference type="UniPathway" id="UPA00094"/>
<dbReference type="GO" id="GO:0000035">
    <property type="term" value="F:acyl binding"/>
    <property type="evidence" value="ECO:0007669"/>
    <property type="project" value="TreeGrafter"/>
</dbReference>
<dbReference type="PANTHER" id="PTHR20863:SF76">
    <property type="entry name" value="CARRIER DOMAIN-CONTAINING PROTEIN"/>
    <property type="match status" value="1"/>
</dbReference>
<protein>
    <recommendedName>
        <fullName evidence="7">Acyl carrier protein</fullName>
        <shortName evidence="7">ACP</shortName>
    </recommendedName>
</protein>
<name>U3GW05_9CORY</name>
<dbReference type="GO" id="GO:0009245">
    <property type="term" value="P:lipid A biosynthetic process"/>
    <property type="evidence" value="ECO:0007669"/>
    <property type="project" value="TreeGrafter"/>
</dbReference>
<dbReference type="GO" id="GO:0031177">
    <property type="term" value="F:phosphopantetheine binding"/>
    <property type="evidence" value="ECO:0007669"/>
    <property type="project" value="InterPro"/>
</dbReference>
<keyword evidence="7" id="KW-0963">Cytoplasm</keyword>
<dbReference type="PROSITE" id="PS50075">
    <property type="entry name" value="CARRIER"/>
    <property type="match status" value="1"/>
</dbReference>
<dbReference type="InterPro" id="IPR036736">
    <property type="entry name" value="ACP-like_sf"/>
</dbReference>
<keyword evidence="5 7" id="KW-0443">Lipid metabolism</keyword>